<organism evidence="19 20">
    <name type="scientific">Caldalkalibacillus uzonensis</name>
    <dbReference type="NCBI Taxonomy" id="353224"/>
    <lineage>
        <taxon>Bacteria</taxon>
        <taxon>Bacillati</taxon>
        <taxon>Bacillota</taxon>
        <taxon>Bacilli</taxon>
        <taxon>Bacillales</taxon>
        <taxon>Bacillaceae</taxon>
        <taxon>Caldalkalibacillus</taxon>
    </lineage>
</organism>
<keyword evidence="6" id="KW-0808">Transferase</keyword>
<evidence type="ECO:0000256" key="7">
    <source>
        <dbReference type="ARBA" id="ARBA00022692"/>
    </source>
</evidence>
<dbReference type="Gene3D" id="3.30.565.10">
    <property type="entry name" value="Histidine kinase-like ATPase, C-terminal domain"/>
    <property type="match status" value="1"/>
</dbReference>
<keyword evidence="5" id="KW-0597">Phosphoprotein</keyword>
<feature type="domain" description="PAC" evidence="17">
    <location>
        <begin position="422"/>
        <end position="474"/>
    </location>
</feature>
<evidence type="ECO:0000256" key="8">
    <source>
        <dbReference type="ARBA" id="ARBA00022741"/>
    </source>
</evidence>
<comment type="caution">
    <text evidence="19">The sequence shown here is derived from an EMBL/GenBank/DDBJ whole genome shotgun (WGS) entry which is preliminary data.</text>
</comment>
<dbReference type="InterPro" id="IPR000014">
    <property type="entry name" value="PAS"/>
</dbReference>
<dbReference type="PROSITE" id="PS50109">
    <property type="entry name" value="HIS_KIN"/>
    <property type="match status" value="1"/>
</dbReference>
<keyword evidence="7 14" id="KW-0812">Transmembrane</keyword>
<dbReference type="Pfam" id="PF02518">
    <property type="entry name" value="HATPase_c"/>
    <property type="match status" value="1"/>
</dbReference>
<dbReference type="InterPro" id="IPR029151">
    <property type="entry name" value="Sensor-like_sf"/>
</dbReference>
<evidence type="ECO:0000259" key="18">
    <source>
        <dbReference type="PROSITE" id="PS50885"/>
    </source>
</evidence>
<evidence type="ECO:0000256" key="2">
    <source>
        <dbReference type="ARBA" id="ARBA00004651"/>
    </source>
</evidence>
<dbReference type="InterPro" id="IPR003660">
    <property type="entry name" value="HAMP_dom"/>
</dbReference>
<keyword evidence="13 14" id="KW-0472">Membrane</keyword>
<dbReference type="InterPro" id="IPR003594">
    <property type="entry name" value="HATPase_dom"/>
</dbReference>
<dbReference type="PROSITE" id="PS50112">
    <property type="entry name" value="PAS"/>
    <property type="match status" value="1"/>
</dbReference>
<evidence type="ECO:0000256" key="6">
    <source>
        <dbReference type="ARBA" id="ARBA00022679"/>
    </source>
</evidence>
<dbReference type="InterPro" id="IPR004358">
    <property type="entry name" value="Sig_transdc_His_kin-like_C"/>
</dbReference>
<dbReference type="Pfam" id="PF02743">
    <property type="entry name" value="dCache_1"/>
    <property type="match status" value="1"/>
</dbReference>
<keyword evidence="9" id="KW-0418">Kinase</keyword>
<keyword evidence="20" id="KW-1185">Reference proteome</keyword>
<dbReference type="SMART" id="SM00388">
    <property type="entry name" value="HisKA"/>
    <property type="match status" value="1"/>
</dbReference>
<feature type="transmembrane region" description="Helical" evidence="14">
    <location>
        <begin position="12"/>
        <end position="31"/>
    </location>
</feature>
<dbReference type="CDD" id="cd00082">
    <property type="entry name" value="HisKA"/>
    <property type="match status" value="1"/>
</dbReference>
<dbReference type="InterPro" id="IPR005467">
    <property type="entry name" value="His_kinase_dom"/>
</dbReference>
<dbReference type="SUPFAM" id="SSF55874">
    <property type="entry name" value="ATPase domain of HSP90 chaperone/DNA topoisomerase II/histidine kinase"/>
    <property type="match status" value="1"/>
</dbReference>
<dbReference type="InterPro" id="IPR036890">
    <property type="entry name" value="HATPase_C_sf"/>
</dbReference>
<dbReference type="PROSITE" id="PS50113">
    <property type="entry name" value="PAC"/>
    <property type="match status" value="1"/>
</dbReference>
<reference evidence="19 20" key="1">
    <citation type="submission" date="2023-07" db="EMBL/GenBank/DDBJ databases">
        <title>Genomic Encyclopedia of Type Strains, Phase IV (KMG-IV): sequencing the most valuable type-strain genomes for metagenomic binning, comparative biology and taxonomic classification.</title>
        <authorList>
            <person name="Goeker M."/>
        </authorList>
    </citation>
    <scope>NUCLEOTIDE SEQUENCE [LARGE SCALE GENOMIC DNA]</scope>
    <source>
        <strain evidence="19 20">DSM 17740</strain>
    </source>
</reference>
<dbReference type="InterPro" id="IPR003661">
    <property type="entry name" value="HisK_dim/P_dom"/>
</dbReference>
<dbReference type="PRINTS" id="PR00344">
    <property type="entry name" value="BCTRLSENSOR"/>
</dbReference>
<keyword evidence="4" id="KW-1003">Cell membrane</keyword>
<evidence type="ECO:0000313" key="19">
    <source>
        <dbReference type="EMBL" id="MDQ0337405.1"/>
    </source>
</evidence>
<protein>
    <recommendedName>
        <fullName evidence="3">histidine kinase</fullName>
        <ecNumber evidence="3">2.7.13.3</ecNumber>
    </recommendedName>
</protein>
<dbReference type="EMBL" id="JAUSUQ010000001">
    <property type="protein sequence ID" value="MDQ0337405.1"/>
    <property type="molecule type" value="Genomic_DNA"/>
</dbReference>
<evidence type="ECO:0000256" key="11">
    <source>
        <dbReference type="ARBA" id="ARBA00022989"/>
    </source>
</evidence>
<keyword evidence="10" id="KW-0067">ATP-binding</keyword>
<dbReference type="SMART" id="SM00091">
    <property type="entry name" value="PAS"/>
    <property type="match status" value="1"/>
</dbReference>
<comment type="subcellular location">
    <subcellularLocation>
        <location evidence="2">Cell membrane</location>
        <topology evidence="2">Multi-pass membrane protein</topology>
    </subcellularLocation>
</comment>
<dbReference type="Pfam" id="PF00512">
    <property type="entry name" value="HisKA"/>
    <property type="match status" value="1"/>
</dbReference>
<evidence type="ECO:0000256" key="10">
    <source>
        <dbReference type="ARBA" id="ARBA00022840"/>
    </source>
</evidence>
<dbReference type="SUPFAM" id="SSF103190">
    <property type="entry name" value="Sensory domain-like"/>
    <property type="match status" value="1"/>
</dbReference>
<feature type="domain" description="HAMP" evidence="18">
    <location>
        <begin position="300"/>
        <end position="352"/>
    </location>
</feature>
<dbReference type="SUPFAM" id="SSF47384">
    <property type="entry name" value="Homodimeric domain of signal transducing histidine kinase"/>
    <property type="match status" value="1"/>
</dbReference>
<evidence type="ECO:0000256" key="4">
    <source>
        <dbReference type="ARBA" id="ARBA00022475"/>
    </source>
</evidence>
<evidence type="ECO:0000256" key="3">
    <source>
        <dbReference type="ARBA" id="ARBA00012438"/>
    </source>
</evidence>
<dbReference type="InterPro" id="IPR000700">
    <property type="entry name" value="PAS-assoc_C"/>
</dbReference>
<dbReference type="SUPFAM" id="SSF55785">
    <property type="entry name" value="PYP-like sensor domain (PAS domain)"/>
    <property type="match status" value="1"/>
</dbReference>
<evidence type="ECO:0000313" key="20">
    <source>
        <dbReference type="Proteomes" id="UP001232445"/>
    </source>
</evidence>
<feature type="domain" description="PAS" evidence="16">
    <location>
        <begin position="350"/>
        <end position="398"/>
    </location>
</feature>
<evidence type="ECO:0000256" key="12">
    <source>
        <dbReference type="ARBA" id="ARBA00023012"/>
    </source>
</evidence>
<evidence type="ECO:0000256" key="14">
    <source>
        <dbReference type="SAM" id="Phobius"/>
    </source>
</evidence>
<dbReference type="EC" id="2.7.13.3" evidence="3"/>
<dbReference type="InterPro" id="IPR033479">
    <property type="entry name" value="dCache_1"/>
</dbReference>
<dbReference type="NCBIfam" id="TIGR00229">
    <property type="entry name" value="sensory_box"/>
    <property type="match status" value="1"/>
</dbReference>
<evidence type="ECO:0000259" key="17">
    <source>
        <dbReference type="PROSITE" id="PS50113"/>
    </source>
</evidence>
<accession>A0ABU0CLW5</accession>
<dbReference type="Gene3D" id="1.10.287.130">
    <property type="match status" value="1"/>
</dbReference>
<dbReference type="Pfam" id="PF13426">
    <property type="entry name" value="PAS_9"/>
    <property type="match status" value="1"/>
</dbReference>
<evidence type="ECO:0000256" key="1">
    <source>
        <dbReference type="ARBA" id="ARBA00000085"/>
    </source>
</evidence>
<dbReference type="SMART" id="SM00387">
    <property type="entry name" value="HATPase_c"/>
    <property type="match status" value="1"/>
</dbReference>
<dbReference type="CDD" id="cd00130">
    <property type="entry name" value="PAS"/>
    <property type="match status" value="1"/>
</dbReference>
<evidence type="ECO:0000256" key="13">
    <source>
        <dbReference type="ARBA" id="ARBA00023136"/>
    </source>
</evidence>
<feature type="domain" description="Histidine kinase" evidence="15">
    <location>
        <begin position="487"/>
        <end position="699"/>
    </location>
</feature>
<dbReference type="PROSITE" id="PS50885">
    <property type="entry name" value="HAMP"/>
    <property type="match status" value="1"/>
</dbReference>
<dbReference type="InterPro" id="IPR035965">
    <property type="entry name" value="PAS-like_dom_sf"/>
</dbReference>
<dbReference type="InterPro" id="IPR036097">
    <property type="entry name" value="HisK_dim/P_sf"/>
</dbReference>
<sequence length="710" mass="80646">MIQLFRSKLTKRYIFITSVVIFATLALLYGITTQVMKQSVQEQIEYRDELIAHTLSSRINFTLGSMIQDLRQASLFLLNKNAAAHEAFTAEMERRIATEPLYLFILSFDAQGHIVQSIPGTSFDQAVVIGHIHERLSWSKTYHVSPLISLPDGTPAIAVAHPAVDEDGTFEGGVVAFLNLNVLSDHLNKLKIGEEGVNVLIDRQGHVVGHSSPQWIGTNIHQHPLGQHLYRDRYGMWQGELFGEQMVAAYRPLRWGGMGLIVAEPFEQAMVPAHQLRNVLFKGFFAVLLIGIVLSTVLSLRVLHPILQLIRQVKEYQRNERKWFTPLKTKDEIEALSVTMGKMANALREQERRLFYILESVPYGVITTDQHGNIITFNKGAEKLTGFSRDEVLGRSIFTLPLKERKEEFVSWKTLKEGKAFDEVESYIYDKHGYKRDVRIYASRFRGEHEELLGTIVIMRDVSDMKKLEEYVRQSERLASLGQLTAGIAHEIKNPLSIIQAAAEALQLELTESPRQASPIEELVNDILETTHRMNQLLIHFLKLTKEEDNGEREPVSLVSVLNELLHLLRKRCNDQDIEVVKAYEQTGAWVHARRNGLVQVFLNIILNSLQAMGHGGTLSVQLRDKHDEWLVEIKDTGKGIPPSQLKWIFTPFYSTKREGTGLGLAIAHEIVTRHNGRIWAESAEGQGTTMFVQLPKSREEWDDETPSDC</sequence>
<evidence type="ECO:0000256" key="9">
    <source>
        <dbReference type="ARBA" id="ARBA00022777"/>
    </source>
</evidence>
<gene>
    <name evidence="19" type="ORF">J2S00_000175</name>
</gene>
<dbReference type="Gene3D" id="6.10.340.10">
    <property type="match status" value="1"/>
</dbReference>
<comment type="catalytic activity">
    <reaction evidence="1">
        <text>ATP + protein L-histidine = ADP + protein N-phospho-L-histidine.</text>
        <dbReference type="EC" id="2.7.13.3"/>
    </reaction>
</comment>
<proteinExistence type="predicted"/>
<dbReference type="RefSeq" id="WP_307334494.1">
    <property type="nucleotide sequence ID" value="NZ_JAUSUQ010000001.1"/>
</dbReference>
<keyword evidence="8" id="KW-0547">Nucleotide-binding</keyword>
<dbReference type="PANTHER" id="PTHR43065">
    <property type="entry name" value="SENSOR HISTIDINE KINASE"/>
    <property type="match status" value="1"/>
</dbReference>
<evidence type="ECO:0000259" key="15">
    <source>
        <dbReference type="PROSITE" id="PS50109"/>
    </source>
</evidence>
<evidence type="ECO:0000256" key="5">
    <source>
        <dbReference type="ARBA" id="ARBA00022553"/>
    </source>
</evidence>
<keyword evidence="12" id="KW-0902">Two-component regulatory system</keyword>
<name>A0ABU0CLW5_9BACI</name>
<keyword evidence="11 14" id="KW-1133">Transmembrane helix</keyword>
<dbReference type="Gene3D" id="3.30.450.20">
    <property type="entry name" value="PAS domain"/>
    <property type="match status" value="2"/>
</dbReference>
<dbReference type="PANTHER" id="PTHR43065:SF42">
    <property type="entry name" value="TWO-COMPONENT SENSOR PPRA"/>
    <property type="match status" value="1"/>
</dbReference>
<dbReference type="Proteomes" id="UP001232445">
    <property type="component" value="Unassembled WGS sequence"/>
</dbReference>
<evidence type="ECO:0000259" key="16">
    <source>
        <dbReference type="PROSITE" id="PS50112"/>
    </source>
</evidence>